<dbReference type="InterPro" id="IPR035899">
    <property type="entry name" value="DBL_dom_sf"/>
</dbReference>
<keyword evidence="2 4" id="KW-0067">ATP-binding</keyword>
<evidence type="ECO:0000259" key="8">
    <source>
        <dbReference type="PROSITE" id="PS50163"/>
    </source>
</evidence>
<dbReference type="SUPFAM" id="SSF48065">
    <property type="entry name" value="DBL homology domain (DH-domain)"/>
    <property type="match status" value="1"/>
</dbReference>
<evidence type="ECO:0000259" key="6">
    <source>
        <dbReference type="PROSITE" id="PS50010"/>
    </source>
</evidence>
<dbReference type="Gene3D" id="3.40.50.300">
    <property type="entry name" value="P-loop containing nucleotide triphosphate hydrolases"/>
    <property type="match status" value="1"/>
</dbReference>
<dbReference type="PANTHER" id="PTHR46572:SF1">
    <property type="entry name" value="RHO1 GUANINE NUCLEOTIDE EXCHANGE FACTOR TUS1"/>
    <property type="match status" value="1"/>
</dbReference>
<evidence type="ECO:0000259" key="7">
    <source>
        <dbReference type="PROSITE" id="PS50162"/>
    </source>
</evidence>
<dbReference type="InterPro" id="IPR052233">
    <property type="entry name" value="Rho-type_GEFs"/>
</dbReference>
<dbReference type="Pfam" id="PF00780">
    <property type="entry name" value="CNH"/>
    <property type="match status" value="1"/>
</dbReference>
<dbReference type="GO" id="GO:0005524">
    <property type="term" value="F:ATP binding"/>
    <property type="evidence" value="ECO:0007669"/>
    <property type="project" value="UniProtKB-KW"/>
</dbReference>
<organism evidence="10">
    <name type="scientific">Fonticula alba</name>
    <name type="common">Slime mold</name>
    <dbReference type="NCBI Taxonomy" id="691883"/>
    <lineage>
        <taxon>Eukaryota</taxon>
        <taxon>Rotosphaerida</taxon>
        <taxon>Fonticulaceae</taxon>
        <taxon>Fonticula</taxon>
    </lineage>
</organism>
<gene>
    <name evidence="10" type="ORF">H696_02689</name>
</gene>
<keyword evidence="1 4" id="KW-0547">Nucleotide-binding</keyword>
<dbReference type="InterPro" id="IPR000219">
    <property type="entry name" value="DH_dom"/>
</dbReference>
<dbReference type="EMBL" id="KB932204">
    <property type="protein sequence ID" value="KCV70361.1"/>
    <property type="molecule type" value="Genomic_DNA"/>
</dbReference>
<dbReference type="SMART" id="SM00036">
    <property type="entry name" value="CNH"/>
    <property type="match status" value="1"/>
</dbReference>
<dbReference type="SUPFAM" id="SSF52540">
    <property type="entry name" value="P-loop containing nucleoside triphosphate hydrolases"/>
    <property type="match status" value="1"/>
</dbReference>
<dbReference type="GeneID" id="20527414"/>
<dbReference type="InterPro" id="IPR027417">
    <property type="entry name" value="P-loop_NTPase"/>
</dbReference>
<dbReference type="PROSITE" id="PS50219">
    <property type="entry name" value="CNH"/>
    <property type="match status" value="1"/>
</dbReference>
<dbReference type="PROSITE" id="PS50163">
    <property type="entry name" value="RECA_3"/>
    <property type="match status" value="1"/>
</dbReference>
<dbReference type="FunFam" id="3.40.50.300:FF:002052">
    <property type="entry name" value="DNA repair protein RAD51 homolog"/>
    <property type="match status" value="1"/>
</dbReference>
<dbReference type="InterPro" id="IPR020588">
    <property type="entry name" value="RecA_ATP-bd"/>
</dbReference>
<evidence type="ECO:0000256" key="2">
    <source>
        <dbReference type="ARBA" id="ARBA00022840"/>
    </source>
</evidence>
<sequence>MPMGGEDCPPGAISGWTRGPPSSPLGLPSGIEYWKTYCETIGFSDESVSKDERKRQEIIYELIRTESQYVNDLYFVCEGFLKEFETDIYIKDIATRESFIHAVFDSWEGILAVNSKLCAALLKRQKEHPVVSRIGDIMKDIADDMRDSYLSFIPNETLSLSTLKSAESTYPMIRAYLKKAREFHVFQRLPLQSFLSRPRTRLGRYPMIVQRIMEGMPADHPDMPDLKAAHQTFTKISQDANRLAEIFDFEQSLRNVNRFEWLDLRNIRRELLCEFPVRFSSTSESRENMKVLVFDNCFLLVKPKNEGDNVTHDLRFASTFEFTALEPTADMDGLHLALQLGSTTQETPSANTRRRNHATMRSVGMSRSKASLDESSTWYFVSGRAPDIHTLEFSSPDDCKSFKEILSERIGRITTHTHTFSHRILSNNDVAASAQTKAKNPSTSIDDIACSCRFTDASGSYVIIGNYHGIFISKEEAASGKDGSADAASGSLVFHHAIALENVRQVAVMSPQNFLLFIYGANNLLATIPMDYLLSKASTVLTEKHIHKVEKSDRAQFFSIGQTLGTNFVALAKAPSLSHSRSLKLYKPFSAQKDGKTIWRMSRVKKFILSGEASSVKFLPDALCVISPRSIDLVRIEDGDVSDIYQVPPNDTMSAIRNLTPRDVFTNAELNEYILCYREFCVFLHQKTRTFSRDLVLGWASAPRSFVHASPFILAFCDHHIEVRYLSTGDLVQVIMLPGVRLVTMVDTNPGRSIYCSAYTHDDGRPRLVQIHLAEEASPRVREIQAALASSLDGSSDSAGPSRTSLPVSQGGGEGKCLYVDTEGTFRPERLVGVAERFGLDPAEVLDNVAYARAYNSDHQTALLLQASAMMIETRYALLIVDSSTNLYRTDYHGRGELSARQMHLARFLRTLMRLADEFGIAVVITNQVVASVDGGAAMFNADPKKPVGGHIMAHASTTRLYLRKGRGETRIAKVFDSPCLAEGEAVFAINPDGVGDAKE</sequence>
<dbReference type="Pfam" id="PF00621">
    <property type="entry name" value="RhoGEF"/>
    <property type="match status" value="1"/>
</dbReference>
<proteinExistence type="inferred from homology"/>
<dbReference type="Pfam" id="PF08423">
    <property type="entry name" value="Rad51"/>
    <property type="match status" value="1"/>
</dbReference>
<keyword evidence="3" id="KW-0238">DNA-binding</keyword>
<feature type="domain" description="RecA family profile 2" evidence="8">
    <location>
        <begin position="937"/>
        <end position="1000"/>
    </location>
</feature>
<dbReference type="STRING" id="691883.A0A058Z8B0"/>
<evidence type="ECO:0000313" key="10">
    <source>
        <dbReference type="EMBL" id="KCV70361.1"/>
    </source>
</evidence>
<evidence type="ECO:0000259" key="9">
    <source>
        <dbReference type="PROSITE" id="PS50219"/>
    </source>
</evidence>
<protein>
    <submittedName>
        <fullName evidence="10">Uncharacterized protein</fullName>
    </submittedName>
</protein>
<evidence type="ECO:0000256" key="5">
    <source>
        <dbReference type="SAM" id="MobiDB-lite"/>
    </source>
</evidence>
<accession>A0A058Z8B0</accession>
<dbReference type="GO" id="GO:0140664">
    <property type="term" value="F:ATP-dependent DNA damage sensor activity"/>
    <property type="evidence" value="ECO:0007669"/>
    <property type="project" value="InterPro"/>
</dbReference>
<comment type="similarity">
    <text evidence="4">Belongs to the RecA family.</text>
</comment>
<dbReference type="Proteomes" id="UP000030693">
    <property type="component" value="Unassembled WGS sequence"/>
</dbReference>
<dbReference type="eggNOG" id="KOG1433">
    <property type="taxonomic scope" value="Eukaryota"/>
</dbReference>
<evidence type="ECO:0000256" key="3">
    <source>
        <dbReference type="ARBA" id="ARBA00023125"/>
    </source>
</evidence>
<dbReference type="SMART" id="SM00325">
    <property type="entry name" value="RhoGEF"/>
    <property type="match status" value="1"/>
</dbReference>
<dbReference type="AlphaFoldDB" id="A0A058Z8B0"/>
<dbReference type="CDD" id="cd00160">
    <property type="entry name" value="RhoGEF"/>
    <property type="match status" value="1"/>
</dbReference>
<dbReference type="PANTHER" id="PTHR46572">
    <property type="entry name" value="RHO1 GDP-GTP EXCHANGE PROTEIN 1-RELATED"/>
    <property type="match status" value="1"/>
</dbReference>
<keyword evidence="11" id="KW-1185">Reference proteome</keyword>
<dbReference type="Gene3D" id="1.20.900.10">
    <property type="entry name" value="Dbl homology (DH) domain"/>
    <property type="match status" value="1"/>
</dbReference>
<dbReference type="GO" id="GO:0005085">
    <property type="term" value="F:guanyl-nucleotide exchange factor activity"/>
    <property type="evidence" value="ECO:0007669"/>
    <property type="project" value="InterPro"/>
</dbReference>
<dbReference type="PROSITE" id="PS50162">
    <property type="entry name" value="RECA_2"/>
    <property type="match status" value="1"/>
</dbReference>
<evidence type="ECO:0000313" key="11">
    <source>
        <dbReference type="Proteomes" id="UP000030693"/>
    </source>
</evidence>
<feature type="region of interest" description="Disordered" evidence="5">
    <location>
        <begin position="792"/>
        <end position="812"/>
    </location>
</feature>
<dbReference type="RefSeq" id="XP_009494877.1">
    <property type="nucleotide sequence ID" value="XM_009496602.1"/>
</dbReference>
<feature type="domain" description="DH" evidence="6">
    <location>
        <begin position="54"/>
        <end position="243"/>
    </location>
</feature>
<dbReference type="InterPro" id="IPR020587">
    <property type="entry name" value="RecA_monomer-monomer_interface"/>
</dbReference>
<feature type="region of interest" description="Disordered" evidence="5">
    <location>
        <begin position="1"/>
        <end position="21"/>
    </location>
</feature>
<dbReference type="OrthoDB" id="10251254at2759"/>
<dbReference type="PROSITE" id="PS50010">
    <property type="entry name" value="DH_2"/>
    <property type="match status" value="1"/>
</dbReference>
<dbReference type="InterPro" id="IPR001180">
    <property type="entry name" value="CNH_dom"/>
</dbReference>
<evidence type="ECO:0000256" key="1">
    <source>
        <dbReference type="ARBA" id="ARBA00022741"/>
    </source>
</evidence>
<dbReference type="GO" id="GO:0006281">
    <property type="term" value="P:DNA repair"/>
    <property type="evidence" value="ECO:0007669"/>
    <property type="project" value="InterPro"/>
</dbReference>
<reference evidence="10" key="1">
    <citation type="submission" date="2013-04" db="EMBL/GenBank/DDBJ databases">
        <title>The Genome Sequence of Fonticula alba ATCC 38817.</title>
        <authorList>
            <consortium name="The Broad Institute Genomics Platform"/>
            <person name="Russ C."/>
            <person name="Cuomo C."/>
            <person name="Burger G."/>
            <person name="Gray M.W."/>
            <person name="Holland P.W.H."/>
            <person name="King N."/>
            <person name="Lang F.B.F."/>
            <person name="Roger A.J."/>
            <person name="Ruiz-Trillo I."/>
            <person name="Brown M."/>
            <person name="Walker B."/>
            <person name="Young S."/>
            <person name="Zeng Q."/>
            <person name="Gargeya S."/>
            <person name="Fitzgerald M."/>
            <person name="Haas B."/>
            <person name="Abouelleil A."/>
            <person name="Allen A.W."/>
            <person name="Alvarado L."/>
            <person name="Arachchi H.M."/>
            <person name="Berlin A.M."/>
            <person name="Chapman S.B."/>
            <person name="Gainer-Dewar J."/>
            <person name="Goldberg J."/>
            <person name="Griggs A."/>
            <person name="Gujja S."/>
            <person name="Hansen M."/>
            <person name="Howarth C."/>
            <person name="Imamovic A."/>
            <person name="Ireland A."/>
            <person name="Larimer J."/>
            <person name="McCowan C."/>
            <person name="Murphy C."/>
            <person name="Pearson M."/>
            <person name="Poon T.W."/>
            <person name="Priest M."/>
            <person name="Roberts A."/>
            <person name="Saif S."/>
            <person name="Shea T."/>
            <person name="Sisk P."/>
            <person name="Sykes S."/>
            <person name="Wortman J."/>
            <person name="Nusbaum C."/>
            <person name="Birren B."/>
        </authorList>
    </citation>
    <scope>NUCLEOTIDE SEQUENCE [LARGE SCALE GENOMIC DNA]</scope>
    <source>
        <strain evidence="10">ATCC 38817</strain>
    </source>
</reference>
<dbReference type="GO" id="GO:0003677">
    <property type="term" value="F:DNA binding"/>
    <property type="evidence" value="ECO:0007669"/>
    <property type="project" value="UniProtKB-KW"/>
</dbReference>
<evidence type="ECO:0000256" key="4">
    <source>
        <dbReference type="RuleBase" id="RU003422"/>
    </source>
</evidence>
<dbReference type="InterPro" id="IPR013632">
    <property type="entry name" value="Rad51_C"/>
</dbReference>
<name>A0A058Z8B0_FONAL</name>
<feature type="region of interest" description="Disordered" evidence="5">
    <location>
        <begin position="343"/>
        <end position="366"/>
    </location>
</feature>
<feature type="domain" description="RecA family profile 1" evidence="7">
    <location>
        <begin position="808"/>
        <end position="929"/>
    </location>
</feature>
<feature type="domain" description="CNH" evidence="9">
    <location>
        <begin position="445"/>
        <end position="750"/>
    </location>
</feature>
<dbReference type="eggNOG" id="KOG4305">
    <property type="taxonomic scope" value="Eukaryota"/>
</dbReference>